<comment type="caution">
    <text evidence="2">The sequence shown here is derived from an EMBL/GenBank/DDBJ whole genome shotgun (WGS) entry which is preliminary data.</text>
</comment>
<reference evidence="2 3" key="2">
    <citation type="journal article" date="2012" name="Open Biol.">
        <title>Characteristics of nucleosomes and linker DNA regions on the genome of the basidiomycete Mixia osmundae revealed by mono- and dinucleosome mapping.</title>
        <authorList>
            <person name="Nishida H."/>
            <person name="Kondo S."/>
            <person name="Matsumoto T."/>
            <person name="Suzuki Y."/>
            <person name="Yoshikawa H."/>
            <person name="Taylor T.D."/>
            <person name="Sugiyama J."/>
        </authorList>
    </citation>
    <scope>NUCLEOTIDE SEQUENCE [LARGE SCALE GENOMIC DNA]</scope>
    <source>
        <strain evidence="3">CBS 9802 / IAM 14324 / JCM 22182 / KY 12970</strain>
    </source>
</reference>
<dbReference type="InParanoid" id="G7E8K2"/>
<gene>
    <name evidence="2" type="primary">Mo05854</name>
    <name evidence="2" type="ORF">E5Q_05854</name>
</gene>
<dbReference type="HOGENOM" id="CLU_1750136_0_0_1"/>
<evidence type="ECO:0000313" key="3">
    <source>
        <dbReference type="Proteomes" id="UP000009131"/>
    </source>
</evidence>
<evidence type="ECO:0000256" key="1">
    <source>
        <dbReference type="SAM" id="SignalP"/>
    </source>
</evidence>
<dbReference type="EMBL" id="BABT02000216">
    <property type="protein sequence ID" value="GAA99162.1"/>
    <property type="molecule type" value="Genomic_DNA"/>
</dbReference>
<organism evidence="2 3">
    <name type="scientific">Mixia osmundae (strain CBS 9802 / IAM 14324 / JCM 22182 / KY 12970)</name>
    <dbReference type="NCBI Taxonomy" id="764103"/>
    <lineage>
        <taxon>Eukaryota</taxon>
        <taxon>Fungi</taxon>
        <taxon>Dikarya</taxon>
        <taxon>Basidiomycota</taxon>
        <taxon>Pucciniomycotina</taxon>
        <taxon>Mixiomycetes</taxon>
        <taxon>Mixiales</taxon>
        <taxon>Mixiaceae</taxon>
        <taxon>Mixia</taxon>
    </lineage>
</organism>
<keyword evidence="1" id="KW-0732">Signal</keyword>
<name>G7E8K2_MIXOS</name>
<dbReference type="Proteomes" id="UP000009131">
    <property type="component" value="Unassembled WGS sequence"/>
</dbReference>
<dbReference type="AlphaFoldDB" id="G7E8K2"/>
<feature type="chain" id="PRO_5003492995" evidence="1">
    <location>
        <begin position="23"/>
        <end position="161"/>
    </location>
</feature>
<proteinExistence type="predicted"/>
<sequence>MKFTAALSSALLAFTTIATVQSAATPVNSHALDTRADTVALFPFQEAYVQVSLDGKILFEMWFGLAFAKFENRLEFQEYGKDKIQQFSARWVPNNTDQRCEVWDLELDDTVELFLCYRRDQKVFDTFSMSIPSKAEENPALDIANAKFKMTWGGKSIPFAG</sequence>
<feature type="signal peptide" evidence="1">
    <location>
        <begin position="1"/>
        <end position="22"/>
    </location>
</feature>
<protein>
    <submittedName>
        <fullName evidence="2">Uncharacterized protein</fullName>
    </submittedName>
</protein>
<keyword evidence="3" id="KW-1185">Reference proteome</keyword>
<evidence type="ECO:0000313" key="2">
    <source>
        <dbReference type="EMBL" id="GAA99162.1"/>
    </source>
</evidence>
<accession>G7E8K2</accession>
<reference evidence="2 3" key="1">
    <citation type="journal article" date="2011" name="J. Gen. Appl. Microbiol.">
        <title>Draft genome sequencing of the enigmatic basidiomycete Mixia osmundae.</title>
        <authorList>
            <person name="Nishida H."/>
            <person name="Nagatsuka Y."/>
            <person name="Sugiyama J."/>
        </authorList>
    </citation>
    <scope>NUCLEOTIDE SEQUENCE [LARGE SCALE GENOMIC DNA]</scope>
    <source>
        <strain evidence="3">CBS 9802 / IAM 14324 / JCM 22182 / KY 12970</strain>
    </source>
</reference>